<evidence type="ECO:0008006" key="4">
    <source>
        <dbReference type="Google" id="ProtNLM"/>
    </source>
</evidence>
<dbReference type="EMBL" id="BNCD01000004">
    <property type="protein sequence ID" value="GHH74961.1"/>
    <property type="molecule type" value="Genomic_DNA"/>
</dbReference>
<evidence type="ECO:0000313" key="3">
    <source>
        <dbReference type="Proteomes" id="UP000603708"/>
    </source>
</evidence>
<name>A0A919FZ08_9ACTN</name>
<reference evidence="2" key="1">
    <citation type="journal article" date="2014" name="Int. J. Syst. Evol. Microbiol.">
        <title>Complete genome sequence of Corynebacterium casei LMG S-19264T (=DSM 44701T), isolated from a smear-ripened cheese.</title>
        <authorList>
            <consortium name="US DOE Joint Genome Institute (JGI-PGF)"/>
            <person name="Walter F."/>
            <person name="Albersmeier A."/>
            <person name="Kalinowski J."/>
            <person name="Ruckert C."/>
        </authorList>
    </citation>
    <scope>NUCLEOTIDE SEQUENCE</scope>
    <source>
        <strain evidence="2">JCM 5069</strain>
    </source>
</reference>
<accession>A0A919FZ08</accession>
<dbReference type="AlphaFoldDB" id="A0A919FZ08"/>
<proteinExistence type="predicted"/>
<dbReference type="Proteomes" id="UP000603708">
    <property type="component" value="Unassembled WGS sequence"/>
</dbReference>
<sequence length="311" mass="32333">MSTPSPAPAADREGTGAAGGPAAPVSGPRTAGTAEAESTPPRGDCTADATGRLSFRIAGPVPRRPADGPPHLLLRRRGKDPAEEVRLPLVPLDDGRLGASLDPGDALAEGRWDAYLEDADGARPPVAPGVHDLRALVDRDPAGGPGPVAVRIPYTTKGGDLAVRCWRRAPHAEAGELHITGGVLTVHGLLYGATPAPGAHGELRRRGTGHTVRAETATDGPRFTCTVPYRALADAAPPGIWDLWLRPAGEHGPRVRIARLLDDIADKKHIFTFPAVPVTGGRAPLAAQPYYTVDNDLAVRVEVAEGAEPSG</sequence>
<feature type="region of interest" description="Disordered" evidence="1">
    <location>
        <begin position="1"/>
        <end position="79"/>
    </location>
</feature>
<organism evidence="2 3">
    <name type="scientific">Streptomyces sulfonofaciens</name>
    <dbReference type="NCBI Taxonomy" id="68272"/>
    <lineage>
        <taxon>Bacteria</taxon>
        <taxon>Bacillati</taxon>
        <taxon>Actinomycetota</taxon>
        <taxon>Actinomycetes</taxon>
        <taxon>Kitasatosporales</taxon>
        <taxon>Streptomycetaceae</taxon>
        <taxon>Streptomyces</taxon>
    </lineage>
</organism>
<evidence type="ECO:0000256" key="1">
    <source>
        <dbReference type="SAM" id="MobiDB-lite"/>
    </source>
</evidence>
<reference evidence="2" key="2">
    <citation type="submission" date="2020-09" db="EMBL/GenBank/DDBJ databases">
        <authorList>
            <person name="Sun Q."/>
            <person name="Ohkuma M."/>
        </authorList>
    </citation>
    <scope>NUCLEOTIDE SEQUENCE</scope>
    <source>
        <strain evidence="2">JCM 5069</strain>
    </source>
</reference>
<dbReference type="RefSeq" id="WP_229924476.1">
    <property type="nucleotide sequence ID" value="NZ_BNCD01000004.1"/>
</dbReference>
<keyword evidence="3" id="KW-1185">Reference proteome</keyword>
<comment type="caution">
    <text evidence="2">The sequence shown here is derived from an EMBL/GenBank/DDBJ whole genome shotgun (WGS) entry which is preliminary data.</text>
</comment>
<gene>
    <name evidence="2" type="ORF">GCM10018793_17100</name>
</gene>
<evidence type="ECO:0000313" key="2">
    <source>
        <dbReference type="EMBL" id="GHH74961.1"/>
    </source>
</evidence>
<protein>
    <recommendedName>
        <fullName evidence="4">Transferase</fullName>
    </recommendedName>
</protein>